<evidence type="ECO:0000313" key="1">
    <source>
        <dbReference type="EMBL" id="CDM03160.1"/>
    </source>
</evidence>
<dbReference type="Proteomes" id="UP000019380">
    <property type="component" value="Unassembled WGS sequence"/>
</dbReference>
<accession>W6PGJ2</accession>
<gene>
    <name evidence="1" type="ORF">BN890_7120</name>
</gene>
<evidence type="ECO:0000313" key="2">
    <source>
        <dbReference type="Proteomes" id="UP000019380"/>
    </source>
</evidence>
<sequence length="37" mass="4484">MIYTLFSFFLYCKDKAENACCQTENFYLCIDEIYNLI</sequence>
<reference evidence="1 2" key="1">
    <citation type="submission" date="2013-12" db="EMBL/GenBank/DDBJ databases">
        <title>Improved hybrid genome assemblies of Bacteroides xylanisolvens SD CC 1b and Bacteroides xylanisolvens SD CC 2a using Illumina and 454 Sequencing.</title>
        <authorList>
            <person name="Ramaraj T."/>
            <person name="Sundararajan A."/>
            <person name="Mudge J."/>
            <person name="Schilkey F.D."/>
            <person name="Delvecchio V."/>
            <person name="Donlon M."/>
            <person name="Ziemer C."/>
        </authorList>
    </citation>
    <scope>NUCLEOTIDE SEQUENCE [LARGE SCALE GENOMIC DNA]</scope>
</reference>
<dbReference type="AlphaFoldDB" id="W6PGJ2"/>
<proteinExistence type="predicted"/>
<comment type="caution">
    <text evidence="1">The sequence shown here is derived from an EMBL/GenBank/DDBJ whole genome shotgun (WGS) entry which is preliminary data.</text>
</comment>
<name>W6PGJ2_9BACE</name>
<dbReference type="EMBL" id="CBXG010000013">
    <property type="protein sequence ID" value="CDM03160.1"/>
    <property type="molecule type" value="Genomic_DNA"/>
</dbReference>
<protein>
    <submittedName>
        <fullName evidence="1">Uncharacterized protein</fullName>
    </submittedName>
</protein>
<organism evidence="1 2">
    <name type="scientific">Bacteroides xylanisolvens SD CC 1b</name>
    <dbReference type="NCBI Taxonomy" id="702447"/>
    <lineage>
        <taxon>Bacteria</taxon>
        <taxon>Pseudomonadati</taxon>
        <taxon>Bacteroidota</taxon>
        <taxon>Bacteroidia</taxon>
        <taxon>Bacteroidales</taxon>
        <taxon>Bacteroidaceae</taxon>
        <taxon>Bacteroides</taxon>
    </lineage>
</organism>